<comment type="caution">
    <text evidence="1">The sequence shown here is derived from an EMBL/GenBank/DDBJ whole genome shotgun (WGS) entry which is preliminary data.</text>
</comment>
<dbReference type="Gene3D" id="3.40.980.10">
    <property type="entry name" value="MoaB/Mog-like domain"/>
    <property type="match status" value="1"/>
</dbReference>
<dbReference type="EMBL" id="CAJOBH010006052">
    <property type="protein sequence ID" value="CAF4043740.1"/>
    <property type="molecule type" value="Genomic_DNA"/>
</dbReference>
<organism evidence="1 2">
    <name type="scientific">Rotaria magnacalcarata</name>
    <dbReference type="NCBI Taxonomy" id="392030"/>
    <lineage>
        <taxon>Eukaryota</taxon>
        <taxon>Metazoa</taxon>
        <taxon>Spiralia</taxon>
        <taxon>Gnathifera</taxon>
        <taxon>Rotifera</taxon>
        <taxon>Eurotatoria</taxon>
        <taxon>Bdelloidea</taxon>
        <taxon>Philodinida</taxon>
        <taxon>Philodinidae</taxon>
        <taxon>Rotaria</taxon>
    </lineage>
</organism>
<dbReference type="SUPFAM" id="SSF53218">
    <property type="entry name" value="Molybdenum cofactor biosynthesis proteins"/>
    <property type="match status" value="1"/>
</dbReference>
<sequence>MIVRIIESRTRDIICTNPLTSPFDDLDEEHVAWLKKKSTKIIGSIVERFQEPYDHFIPLSTAGYDDPRKDHSGPAASTVVRDNQILFKKTLLKLCDQIRPNLLLTTGGTEIIPDDIISELNQPIDYLDPQPEYIRVIIIEWSINPQFP</sequence>
<gene>
    <name evidence="1" type="ORF">BYL167_LOCUS16039</name>
</gene>
<dbReference type="Proteomes" id="UP000681967">
    <property type="component" value="Unassembled WGS sequence"/>
</dbReference>
<dbReference type="InterPro" id="IPR036425">
    <property type="entry name" value="MoaB/Mog-like_dom_sf"/>
</dbReference>
<protein>
    <submittedName>
        <fullName evidence="1">Uncharacterized protein</fullName>
    </submittedName>
</protein>
<evidence type="ECO:0000313" key="1">
    <source>
        <dbReference type="EMBL" id="CAF4043740.1"/>
    </source>
</evidence>
<dbReference type="AlphaFoldDB" id="A0A8S2PDF9"/>
<accession>A0A8S2PDF9</accession>
<reference evidence="1" key="1">
    <citation type="submission" date="2021-02" db="EMBL/GenBank/DDBJ databases">
        <authorList>
            <person name="Nowell W R."/>
        </authorList>
    </citation>
    <scope>NUCLEOTIDE SEQUENCE</scope>
</reference>
<proteinExistence type="predicted"/>
<evidence type="ECO:0000313" key="2">
    <source>
        <dbReference type="Proteomes" id="UP000681967"/>
    </source>
</evidence>
<name>A0A8S2PDF9_9BILA</name>